<dbReference type="OrthoDB" id="1885111at2759"/>
<dbReference type="InterPro" id="IPR044658">
    <property type="entry name" value="bHLH92/bHLH041-like"/>
</dbReference>
<dbReference type="Pfam" id="PF00010">
    <property type="entry name" value="HLH"/>
    <property type="match status" value="1"/>
</dbReference>
<evidence type="ECO:0000313" key="8">
    <source>
        <dbReference type="Proteomes" id="UP000657918"/>
    </source>
</evidence>
<protein>
    <recommendedName>
        <fullName evidence="6">BHLH domain-containing protein</fullName>
    </recommendedName>
</protein>
<accession>A0A835MU39</accession>
<evidence type="ECO:0000259" key="6">
    <source>
        <dbReference type="PROSITE" id="PS50888"/>
    </source>
</evidence>
<keyword evidence="4" id="KW-0539">Nucleus</keyword>
<dbReference type="GO" id="GO:0005634">
    <property type="term" value="C:nucleus"/>
    <property type="evidence" value="ECO:0007669"/>
    <property type="project" value="UniProtKB-SubCell"/>
</dbReference>
<dbReference type="AlphaFoldDB" id="A0A835MU39"/>
<evidence type="ECO:0000256" key="1">
    <source>
        <dbReference type="ARBA" id="ARBA00004123"/>
    </source>
</evidence>
<keyword evidence="2" id="KW-0805">Transcription regulation</keyword>
<evidence type="ECO:0000256" key="4">
    <source>
        <dbReference type="ARBA" id="ARBA00023242"/>
    </source>
</evidence>
<dbReference type="EMBL" id="JADGMS010000010">
    <property type="protein sequence ID" value="KAF9673521.1"/>
    <property type="molecule type" value="Genomic_DNA"/>
</dbReference>
<name>A0A835MU39_9ROSI</name>
<reference evidence="7 8" key="1">
    <citation type="submission" date="2020-10" db="EMBL/GenBank/DDBJ databases">
        <title>Plant Genome Project.</title>
        <authorList>
            <person name="Zhang R.-G."/>
        </authorList>
    </citation>
    <scope>NUCLEOTIDE SEQUENCE [LARGE SCALE GENOMIC DNA]</scope>
    <source>
        <strain evidence="7">FAFU-HL-1</strain>
        <tissue evidence="7">Leaf</tissue>
    </source>
</reference>
<evidence type="ECO:0000256" key="5">
    <source>
        <dbReference type="SAM" id="MobiDB-lite"/>
    </source>
</evidence>
<dbReference type="Gene3D" id="4.10.280.10">
    <property type="entry name" value="Helix-loop-helix DNA-binding domain"/>
    <property type="match status" value="1"/>
</dbReference>
<dbReference type="SMART" id="SM00353">
    <property type="entry name" value="HLH"/>
    <property type="match status" value="1"/>
</dbReference>
<comment type="subcellular location">
    <subcellularLocation>
        <location evidence="1">Nucleus</location>
    </subcellularLocation>
</comment>
<organism evidence="7 8">
    <name type="scientific">Salix dunnii</name>
    <dbReference type="NCBI Taxonomy" id="1413687"/>
    <lineage>
        <taxon>Eukaryota</taxon>
        <taxon>Viridiplantae</taxon>
        <taxon>Streptophyta</taxon>
        <taxon>Embryophyta</taxon>
        <taxon>Tracheophyta</taxon>
        <taxon>Spermatophyta</taxon>
        <taxon>Magnoliopsida</taxon>
        <taxon>eudicotyledons</taxon>
        <taxon>Gunneridae</taxon>
        <taxon>Pentapetalae</taxon>
        <taxon>rosids</taxon>
        <taxon>fabids</taxon>
        <taxon>Malpighiales</taxon>
        <taxon>Salicaceae</taxon>
        <taxon>Saliceae</taxon>
        <taxon>Salix</taxon>
    </lineage>
</organism>
<feature type="compositionally biased region" description="Basic and acidic residues" evidence="5">
    <location>
        <begin position="32"/>
        <end position="43"/>
    </location>
</feature>
<feature type="compositionally biased region" description="Polar residues" evidence="5">
    <location>
        <begin position="44"/>
        <end position="53"/>
    </location>
</feature>
<feature type="region of interest" description="Disordered" evidence="5">
    <location>
        <begin position="32"/>
        <end position="53"/>
    </location>
</feature>
<dbReference type="PROSITE" id="PS50888">
    <property type="entry name" value="BHLH"/>
    <property type="match status" value="1"/>
</dbReference>
<dbReference type="SUPFAM" id="SSF47459">
    <property type="entry name" value="HLH, helix-loop-helix DNA-binding domain"/>
    <property type="match status" value="1"/>
</dbReference>
<evidence type="ECO:0000256" key="2">
    <source>
        <dbReference type="ARBA" id="ARBA00023015"/>
    </source>
</evidence>
<proteinExistence type="predicted"/>
<gene>
    <name evidence="7" type="ORF">SADUNF_Sadunf10G0032900</name>
</gene>
<dbReference type="PANTHER" id="PTHR46665:SF6">
    <property type="entry name" value="TRANSCRIPTION FACTOR BHLH92"/>
    <property type="match status" value="1"/>
</dbReference>
<dbReference type="InterPro" id="IPR036638">
    <property type="entry name" value="HLH_DNA-bd_sf"/>
</dbReference>
<feature type="domain" description="BHLH" evidence="6">
    <location>
        <begin position="77"/>
        <end position="126"/>
    </location>
</feature>
<evidence type="ECO:0000313" key="7">
    <source>
        <dbReference type="EMBL" id="KAF9673521.1"/>
    </source>
</evidence>
<dbReference type="Proteomes" id="UP000657918">
    <property type="component" value="Unassembled WGS sequence"/>
</dbReference>
<comment type="caution">
    <text evidence="7">The sequence shown here is derived from an EMBL/GenBank/DDBJ whole genome shotgun (WGS) entry which is preliminary data.</text>
</comment>
<dbReference type="GO" id="GO:0046983">
    <property type="term" value="F:protein dimerization activity"/>
    <property type="evidence" value="ECO:0007669"/>
    <property type="project" value="InterPro"/>
</dbReference>
<sequence>MDLFFQDEWQGDVFWYDTDPVNRSAFVPYTRRPEAGREMRQESSSRGGRPTNMNKRMLEFMGRSLSVNIETQEPDSKRCNRHKMSERLRRERERNGYLALHSLLPLGTKKDKSSIVQMAAKRIQELETCKRIMERRNGEIEEKLTANGIVNVESTKVRIEVANPSSGMDPMVDILKCLKSLGAKTRSVQSQISDQQLTAVMDIETEIEAAEIENAVKRTLARSSIFHAVSCTVGQKKKKTREVDPVS</sequence>
<keyword evidence="8" id="KW-1185">Reference proteome</keyword>
<evidence type="ECO:0000256" key="3">
    <source>
        <dbReference type="ARBA" id="ARBA00023163"/>
    </source>
</evidence>
<keyword evidence="3" id="KW-0804">Transcription</keyword>
<dbReference type="InterPro" id="IPR011598">
    <property type="entry name" value="bHLH_dom"/>
</dbReference>
<dbReference type="PANTHER" id="PTHR46665">
    <property type="entry name" value="TRANSCRIPTION FACTOR BHLH041-RELATED-RELATED"/>
    <property type="match status" value="1"/>
</dbReference>